<dbReference type="InterPro" id="IPR003165">
    <property type="entry name" value="Piwi"/>
</dbReference>
<feature type="domain" description="Piwi" evidence="1">
    <location>
        <begin position="167"/>
        <end position="301"/>
    </location>
</feature>
<evidence type="ECO:0000313" key="2">
    <source>
        <dbReference type="Proteomes" id="UP000887574"/>
    </source>
</evidence>
<organism evidence="2 3">
    <name type="scientific">Ditylenchus dipsaci</name>
    <dbReference type="NCBI Taxonomy" id="166011"/>
    <lineage>
        <taxon>Eukaryota</taxon>
        <taxon>Metazoa</taxon>
        <taxon>Ecdysozoa</taxon>
        <taxon>Nematoda</taxon>
        <taxon>Chromadorea</taxon>
        <taxon>Rhabditida</taxon>
        <taxon>Tylenchina</taxon>
        <taxon>Tylenchomorpha</taxon>
        <taxon>Sphaerularioidea</taxon>
        <taxon>Anguinidae</taxon>
        <taxon>Anguininae</taxon>
        <taxon>Ditylenchus</taxon>
    </lineage>
</organism>
<dbReference type="AlphaFoldDB" id="A0A915DBJ2"/>
<dbReference type="WBParaSite" id="jg18172.3">
    <property type="protein sequence ID" value="jg18172.3"/>
    <property type="gene ID" value="jg18172"/>
</dbReference>
<evidence type="ECO:0000259" key="1">
    <source>
        <dbReference type="Pfam" id="PF02171"/>
    </source>
</evidence>
<reference evidence="3" key="1">
    <citation type="submission" date="2022-11" db="UniProtKB">
        <authorList>
            <consortium name="WormBaseParasite"/>
        </authorList>
    </citation>
    <scope>IDENTIFICATION</scope>
</reference>
<sequence length="554" mass="64047">MSLMPKLHCEIDPTYMHRCQRYIPTDLNFVLDTLKGTAKKAPEGIALANYDVVHSPFFKLYLDILKVHDVNREGRCWSEDWLLQKQDCCVNSEQRRDMFVVLDGIVLKTKEEDGILRHFRFRALSIDGDPSTFVDLVKSTEHEEVHRPRPILLCDSQVDSNNVLCVILLVVDATSYKLYNTIKIGCDMTVGVRSQTLLKKTIFKLPYETPMQNSTIRNIIMRLSAKMGGQINQIRTYLESWEKFLNPNKLTLSISDNETHFPQSNMQFPSINSLKANVDIEASKYVASMRFQVKRSQWINANSPVVNRGIVLPTIDDRSIAKEYINLRGHKKAFEFLVCAQNRIIFAGLSFRMPQLSSIPAKKRDDNPAEKAYPNSWSTCCLILHFCLMRLPTHLLPLSTQSIMSVRVNRGRPLDHVRNYLNRDRTRPLSAKKLRIEELYHNQKYSALPIRTNLFEKQALLYETCVIQFFCGGRRNQLTNKRRGDNIFPNRSPGEHANYGAYLLENYAYPILSGTIVRYTPIFIAAFELKKDSDEELDIFKMTCLCFNELYAFQ</sequence>
<name>A0A915DBJ2_9BILA</name>
<evidence type="ECO:0000313" key="3">
    <source>
        <dbReference type="WBParaSite" id="jg18172.3"/>
    </source>
</evidence>
<dbReference type="Gene3D" id="3.40.50.2300">
    <property type="match status" value="1"/>
</dbReference>
<dbReference type="Pfam" id="PF02171">
    <property type="entry name" value="Piwi"/>
    <property type="match status" value="1"/>
</dbReference>
<dbReference type="GO" id="GO:0003676">
    <property type="term" value="F:nucleic acid binding"/>
    <property type="evidence" value="ECO:0007669"/>
    <property type="project" value="InterPro"/>
</dbReference>
<dbReference type="Proteomes" id="UP000887574">
    <property type="component" value="Unplaced"/>
</dbReference>
<proteinExistence type="predicted"/>
<protein>
    <submittedName>
        <fullName evidence="3">PAZ domain-containing protein</fullName>
    </submittedName>
</protein>
<keyword evidence="2" id="KW-1185">Reference proteome</keyword>
<accession>A0A915DBJ2</accession>
<dbReference type="Pfam" id="PF22945">
    <property type="entry name" value="LEM-3_GIY-YIG"/>
    <property type="match status" value="1"/>
</dbReference>